<name>A0A1G8VXI4_ANEMI</name>
<evidence type="ECO:0000313" key="2">
    <source>
        <dbReference type="EMBL" id="SDJ70784.1"/>
    </source>
</evidence>
<sequence length="134" mass="15180">MKRYRNICIGWLVFILLLVLVGCGGERQSEERKVPEKLQAQYTASPASPQAGQEITFSVAITQGEEKVNDAEAVKFEIWHEGQKEKHAMVPAKKTEDGVYSVVRSFKEPGTYYVMYHIDARGLHSMAKHKIIVK</sequence>
<dbReference type="GeneID" id="42305882"/>
<dbReference type="EMBL" id="FNED01000026">
    <property type="protein sequence ID" value="SDJ70784.1"/>
    <property type="molecule type" value="Genomic_DNA"/>
</dbReference>
<feature type="domain" description="YtkA-like" evidence="1">
    <location>
        <begin position="45"/>
        <end position="117"/>
    </location>
</feature>
<dbReference type="InterPro" id="IPR032693">
    <property type="entry name" value="YtkA-like_dom"/>
</dbReference>
<dbReference type="OrthoDB" id="2679563at2"/>
<accession>A0A1G8VXI4</accession>
<dbReference type="Pfam" id="PF13115">
    <property type="entry name" value="YtkA"/>
    <property type="match status" value="1"/>
</dbReference>
<dbReference type="RefSeq" id="WP_052812173.1">
    <property type="nucleotide sequence ID" value="NZ_BJOA01000085.1"/>
</dbReference>
<organism evidence="2 3">
    <name type="scientific">Aneurinibacillus migulanus</name>
    <name type="common">Bacillus migulanus</name>
    <dbReference type="NCBI Taxonomy" id="47500"/>
    <lineage>
        <taxon>Bacteria</taxon>
        <taxon>Bacillati</taxon>
        <taxon>Bacillota</taxon>
        <taxon>Bacilli</taxon>
        <taxon>Bacillales</taxon>
        <taxon>Paenibacillaceae</taxon>
        <taxon>Aneurinibacillus group</taxon>
        <taxon>Aneurinibacillus</taxon>
    </lineage>
</organism>
<evidence type="ECO:0000313" key="3">
    <source>
        <dbReference type="Proteomes" id="UP000182836"/>
    </source>
</evidence>
<reference evidence="2 3" key="1">
    <citation type="submission" date="2016-10" db="EMBL/GenBank/DDBJ databases">
        <authorList>
            <person name="de Groot N.N."/>
        </authorList>
    </citation>
    <scope>NUCLEOTIDE SEQUENCE [LARGE SCALE GENOMIC DNA]</scope>
    <source>
        <strain evidence="2 3">DSM 2895</strain>
    </source>
</reference>
<proteinExistence type="predicted"/>
<dbReference type="PROSITE" id="PS51257">
    <property type="entry name" value="PROKAR_LIPOPROTEIN"/>
    <property type="match status" value="1"/>
</dbReference>
<dbReference type="Proteomes" id="UP000182836">
    <property type="component" value="Unassembled WGS sequence"/>
</dbReference>
<evidence type="ECO:0000259" key="1">
    <source>
        <dbReference type="Pfam" id="PF13115"/>
    </source>
</evidence>
<dbReference type="AlphaFoldDB" id="A0A1G8VXI4"/>
<protein>
    <submittedName>
        <fullName evidence="2">YtkA-like</fullName>
    </submittedName>
</protein>
<gene>
    <name evidence="2" type="ORF">SAMN04487909_12611</name>
</gene>